<evidence type="ECO:0000313" key="2">
    <source>
        <dbReference type="EMBL" id="SOY73953.1"/>
    </source>
</evidence>
<protein>
    <submittedName>
        <fullName evidence="2">Uncharacterized protein</fullName>
    </submittedName>
</protein>
<evidence type="ECO:0000313" key="3">
    <source>
        <dbReference type="Proteomes" id="UP000256780"/>
    </source>
</evidence>
<gene>
    <name evidence="2" type="ORF">CBM2587_U10002</name>
</gene>
<keyword evidence="1" id="KW-1133">Transmembrane helix</keyword>
<sequence>MAWQTIRGADMESSAVPWSQGVQVLSWLAREPCVRNPDAVARAWEVMAPAAPTLADCGRMYAAYGRSFSVAQLRYIAQHSAALSLARWAASGWPYLRFNEDHGFTAGPTYVALRPGQVTPSFWAFCFGTVTMFGLAVAAFTYGKTSGGVGGLVLAAICLAFLMLEFVDLRSRHHARRAIALCAAGPHADSMTVAVMPTRGFGLKDSVF</sequence>
<dbReference type="Proteomes" id="UP000256780">
    <property type="component" value="Unassembled WGS sequence"/>
</dbReference>
<dbReference type="AlphaFoldDB" id="A0A375CJR8"/>
<feature type="transmembrane region" description="Helical" evidence="1">
    <location>
        <begin position="122"/>
        <end position="142"/>
    </location>
</feature>
<proteinExistence type="predicted"/>
<keyword evidence="1" id="KW-0812">Transmembrane</keyword>
<reference evidence="3" key="1">
    <citation type="submission" date="2018-01" db="EMBL/GenBank/DDBJ databases">
        <authorList>
            <person name="Gaut B.S."/>
            <person name="Morton B.R."/>
            <person name="Clegg M.T."/>
            <person name="Duvall M.R."/>
        </authorList>
    </citation>
    <scope>NUCLEOTIDE SEQUENCE [LARGE SCALE GENOMIC DNA]</scope>
</reference>
<name>A0A375CJR8_9BURK</name>
<evidence type="ECO:0000256" key="1">
    <source>
        <dbReference type="SAM" id="Phobius"/>
    </source>
</evidence>
<organism evidence="2 3">
    <name type="scientific">Cupriavidus taiwanensis</name>
    <dbReference type="NCBI Taxonomy" id="164546"/>
    <lineage>
        <taxon>Bacteria</taxon>
        <taxon>Pseudomonadati</taxon>
        <taxon>Pseudomonadota</taxon>
        <taxon>Betaproteobacteria</taxon>
        <taxon>Burkholderiales</taxon>
        <taxon>Burkholderiaceae</taxon>
        <taxon>Cupriavidus</taxon>
    </lineage>
</organism>
<keyword evidence="1" id="KW-0472">Membrane</keyword>
<dbReference type="EMBL" id="OFSQ01000041">
    <property type="protein sequence ID" value="SOY73953.1"/>
    <property type="molecule type" value="Genomic_DNA"/>
</dbReference>
<accession>A0A375CJR8</accession>
<feature type="transmembrane region" description="Helical" evidence="1">
    <location>
        <begin position="148"/>
        <end position="167"/>
    </location>
</feature>
<comment type="caution">
    <text evidence="2">The sequence shown here is derived from an EMBL/GenBank/DDBJ whole genome shotgun (WGS) entry which is preliminary data.</text>
</comment>